<gene>
    <name evidence="1" type="ORF">K3G42_029117</name>
</gene>
<accession>A0ACB8G4E5</accession>
<organism evidence="1 2">
    <name type="scientific">Sphaerodactylus townsendi</name>
    <dbReference type="NCBI Taxonomy" id="933632"/>
    <lineage>
        <taxon>Eukaryota</taxon>
        <taxon>Metazoa</taxon>
        <taxon>Chordata</taxon>
        <taxon>Craniata</taxon>
        <taxon>Vertebrata</taxon>
        <taxon>Euteleostomi</taxon>
        <taxon>Lepidosauria</taxon>
        <taxon>Squamata</taxon>
        <taxon>Bifurcata</taxon>
        <taxon>Gekkota</taxon>
        <taxon>Sphaerodactylidae</taxon>
        <taxon>Sphaerodactylus</taxon>
    </lineage>
</organism>
<name>A0ACB8G4E5_9SAUR</name>
<dbReference type="EMBL" id="CM037615">
    <property type="protein sequence ID" value="KAH8014432.1"/>
    <property type="molecule type" value="Genomic_DNA"/>
</dbReference>
<sequence>MVGGTTNMEAASVLEDVGSTEEVSEAGSTDKTEVASEVGDEDKEEGGEDKPGVGMVAGVTDDTEVVSVDRGAKEAQGFMDKTEVAVVVRVTDEMENQVASLMAEREEPRGTPKTPTAEGNPNPENKELRAELRTLQRQLSGLAWSRRVHQRDSEQTTT</sequence>
<dbReference type="Proteomes" id="UP000827872">
    <property type="component" value="Linkage Group LG02"/>
</dbReference>
<evidence type="ECO:0000313" key="2">
    <source>
        <dbReference type="Proteomes" id="UP000827872"/>
    </source>
</evidence>
<evidence type="ECO:0000313" key="1">
    <source>
        <dbReference type="EMBL" id="KAH8014432.1"/>
    </source>
</evidence>
<protein>
    <submittedName>
        <fullName evidence="1">Uncharacterized protein</fullName>
    </submittedName>
</protein>
<proteinExistence type="predicted"/>
<keyword evidence="2" id="KW-1185">Reference proteome</keyword>
<comment type="caution">
    <text evidence="1">The sequence shown here is derived from an EMBL/GenBank/DDBJ whole genome shotgun (WGS) entry which is preliminary data.</text>
</comment>
<reference evidence="1" key="1">
    <citation type="submission" date="2021-08" db="EMBL/GenBank/DDBJ databases">
        <title>The first chromosome-level gecko genome reveals the dynamic sex chromosomes of Neotropical dwarf geckos (Sphaerodactylidae: Sphaerodactylus).</title>
        <authorList>
            <person name="Pinto B.J."/>
            <person name="Keating S.E."/>
            <person name="Gamble T."/>
        </authorList>
    </citation>
    <scope>NUCLEOTIDE SEQUENCE</scope>
    <source>
        <strain evidence="1">TG3544</strain>
    </source>
</reference>